<evidence type="ECO:0000313" key="2">
    <source>
        <dbReference type="Proteomes" id="UP000298663"/>
    </source>
</evidence>
<protein>
    <submittedName>
        <fullName evidence="1">Uncharacterized protein</fullName>
    </submittedName>
</protein>
<dbReference type="Proteomes" id="UP000298663">
    <property type="component" value="Unassembled WGS sequence"/>
</dbReference>
<accession>A0A4U5NZK7</accession>
<evidence type="ECO:0000313" key="1">
    <source>
        <dbReference type="EMBL" id="TKR88900.1"/>
    </source>
</evidence>
<dbReference type="EMBL" id="AZBU02000003">
    <property type="protein sequence ID" value="TKR88900.1"/>
    <property type="molecule type" value="Genomic_DNA"/>
</dbReference>
<gene>
    <name evidence="1" type="ORF">L596_013072</name>
</gene>
<name>A0A4U5NZK7_STECR</name>
<organism evidence="1 2">
    <name type="scientific">Steinernema carpocapsae</name>
    <name type="common">Entomopathogenic nematode</name>
    <dbReference type="NCBI Taxonomy" id="34508"/>
    <lineage>
        <taxon>Eukaryota</taxon>
        <taxon>Metazoa</taxon>
        <taxon>Ecdysozoa</taxon>
        <taxon>Nematoda</taxon>
        <taxon>Chromadorea</taxon>
        <taxon>Rhabditida</taxon>
        <taxon>Tylenchina</taxon>
        <taxon>Panagrolaimomorpha</taxon>
        <taxon>Strongyloidoidea</taxon>
        <taxon>Steinernematidae</taxon>
        <taxon>Steinernema</taxon>
    </lineage>
</organism>
<reference evidence="1 2" key="1">
    <citation type="journal article" date="2015" name="Genome Biol.">
        <title>Comparative genomics of Steinernema reveals deeply conserved gene regulatory networks.</title>
        <authorList>
            <person name="Dillman A.R."/>
            <person name="Macchietto M."/>
            <person name="Porter C.F."/>
            <person name="Rogers A."/>
            <person name="Williams B."/>
            <person name="Antoshechkin I."/>
            <person name="Lee M.M."/>
            <person name="Goodwin Z."/>
            <person name="Lu X."/>
            <person name="Lewis E.E."/>
            <person name="Goodrich-Blair H."/>
            <person name="Stock S.P."/>
            <person name="Adams B.J."/>
            <person name="Sternberg P.W."/>
            <person name="Mortazavi A."/>
        </authorList>
    </citation>
    <scope>NUCLEOTIDE SEQUENCE [LARGE SCALE GENOMIC DNA]</scope>
    <source>
        <strain evidence="1 2">ALL</strain>
    </source>
</reference>
<dbReference type="AlphaFoldDB" id="A0A4U5NZK7"/>
<proteinExistence type="predicted"/>
<keyword evidence="2" id="KW-1185">Reference proteome</keyword>
<reference evidence="1 2" key="2">
    <citation type="journal article" date="2019" name="G3 (Bethesda)">
        <title>Hybrid Assembly of the Genome of the Entomopathogenic Nematode Steinernema carpocapsae Identifies the X-Chromosome.</title>
        <authorList>
            <person name="Serra L."/>
            <person name="Macchietto M."/>
            <person name="Macias-Munoz A."/>
            <person name="McGill C.J."/>
            <person name="Rodriguez I.M."/>
            <person name="Rodriguez B."/>
            <person name="Murad R."/>
            <person name="Mortazavi A."/>
        </authorList>
    </citation>
    <scope>NUCLEOTIDE SEQUENCE [LARGE SCALE GENOMIC DNA]</scope>
    <source>
        <strain evidence="1 2">ALL</strain>
    </source>
</reference>
<comment type="caution">
    <text evidence="1">The sequence shown here is derived from an EMBL/GenBank/DDBJ whole genome shotgun (WGS) entry which is preliminary data.</text>
</comment>
<sequence>MESIPVAFIDSALPMLSLDSLNKLSNHYFGFLWSPLSTNYCQRLEYYRAVIQLTEEGLKCFIVDVDGLQYTLKNFLEEDPKKSIIKRLMFYGPDDVFDNSDDDFQLFTIPENSLSVIFDLVKARITVKSVFSANSDSSSEYFKLVNKAYEHYNGNMYFSKLYLLYTGAPSEEFLANQVAHGYVTNLELAGLWKKKSYHAIIKVVQKPEFQNLHLDPNAELKIKFSLFQEIIQKWRNGDRQESVSVIAVLDEFPKKEAMVEFYTWKDRWSLCYSLSHKTYQKTAVVRICNSTQIAMLSYA</sequence>